<dbReference type="InterPro" id="IPR019697">
    <property type="entry name" value="Phage_HP1_Orf28"/>
</dbReference>
<proteinExistence type="predicted"/>
<sequence>MTEQLYIDLKIVNGDFLLNTGREPTLCDNRVSIGQDIKHAIIESNLATHLIGQRSAVMRNDVYLQIILMVETDNRLIPGTVRVYEEAAGRVIVTAETYEFGLIDPVEVVYE</sequence>
<reference evidence="1" key="1">
    <citation type="journal article" date="2021" name="Proc. Natl. Acad. Sci. U.S.A.">
        <title>A Catalog of Tens of Thousands of Viruses from Human Metagenomes Reveals Hidden Associations with Chronic Diseases.</title>
        <authorList>
            <person name="Tisza M.J."/>
            <person name="Buck C.B."/>
        </authorList>
    </citation>
    <scope>NUCLEOTIDE SEQUENCE</scope>
    <source>
        <strain evidence="1">Ctitt1</strain>
    </source>
</reference>
<evidence type="ECO:0000313" key="1">
    <source>
        <dbReference type="EMBL" id="DAE19477.1"/>
    </source>
</evidence>
<protein>
    <recommendedName>
        <fullName evidence="2">DUF2590 family protein</fullName>
    </recommendedName>
</protein>
<dbReference type="Pfam" id="PF10761">
    <property type="entry name" value="DUF2590"/>
    <property type="match status" value="1"/>
</dbReference>
<accession>A0A8S5QL09</accession>
<dbReference type="EMBL" id="BK015676">
    <property type="protein sequence ID" value="DAE19477.1"/>
    <property type="molecule type" value="Genomic_DNA"/>
</dbReference>
<organism evidence="1">
    <name type="scientific">Myoviridae sp. ctitt1</name>
    <dbReference type="NCBI Taxonomy" id="2825157"/>
    <lineage>
        <taxon>Viruses</taxon>
        <taxon>Duplodnaviria</taxon>
        <taxon>Heunggongvirae</taxon>
        <taxon>Uroviricota</taxon>
        <taxon>Caudoviricetes</taxon>
    </lineage>
</organism>
<evidence type="ECO:0008006" key="2">
    <source>
        <dbReference type="Google" id="ProtNLM"/>
    </source>
</evidence>
<name>A0A8S5QL09_9CAUD</name>